<dbReference type="OrthoDB" id="5895315at2759"/>
<gene>
    <name evidence="1" type="primary">Acey_s0064.g3511</name>
    <name evidence="1" type="synonym">ASPR-s0064.g3511</name>
    <name evidence="1" type="ORF">Y032_0064g3511</name>
</gene>
<dbReference type="Proteomes" id="UP000024635">
    <property type="component" value="Unassembled WGS sequence"/>
</dbReference>
<sequence>MTAFISYIVSTACYTYNYQICNFVQYICHHSLCSCPNIPSQNNPSVLYVNVLWTPTQILEGLLWAKGLGVWEAGADPLCHATMGFFSGLIFAALCLLHVTSSAVMNDEVPECEELKRKALRMEQRDTLVVRLNEALKNVDVTKYSCPLERIAQSRKHKPGRKLWPDAKVFTHEEASSTDYGLLVRNAIQEWSSDLEQISGSKAFGCNYRQENDKTKLVCIVASEQ</sequence>
<name>A0A016U172_9BILA</name>
<comment type="caution">
    <text evidence="1">The sequence shown here is derived from an EMBL/GenBank/DDBJ whole genome shotgun (WGS) entry which is preliminary data.</text>
</comment>
<keyword evidence="2" id="KW-1185">Reference proteome</keyword>
<dbReference type="EMBL" id="JARK01001400">
    <property type="protein sequence ID" value="EYC08746.1"/>
    <property type="molecule type" value="Genomic_DNA"/>
</dbReference>
<evidence type="ECO:0000313" key="1">
    <source>
        <dbReference type="EMBL" id="EYC08746.1"/>
    </source>
</evidence>
<evidence type="ECO:0000313" key="2">
    <source>
        <dbReference type="Proteomes" id="UP000024635"/>
    </source>
</evidence>
<dbReference type="AlphaFoldDB" id="A0A016U172"/>
<dbReference type="InterPro" id="IPR035109">
    <property type="entry name" value="ASPR"/>
</dbReference>
<protein>
    <submittedName>
        <fullName evidence="1">Uncharacterized protein</fullName>
    </submittedName>
</protein>
<reference evidence="2" key="1">
    <citation type="journal article" date="2015" name="Nat. Genet.">
        <title>The genome and transcriptome of the zoonotic hookworm Ancylostoma ceylanicum identify infection-specific gene families.</title>
        <authorList>
            <person name="Schwarz E.M."/>
            <person name="Hu Y."/>
            <person name="Antoshechkin I."/>
            <person name="Miller M.M."/>
            <person name="Sternberg P.W."/>
            <person name="Aroian R.V."/>
        </authorList>
    </citation>
    <scope>NUCLEOTIDE SEQUENCE</scope>
    <source>
        <strain evidence="2">HY135</strain>
    </source>
</reference>
<accession>A0A016U172</accession>
<proteinExistence type="predicted"/>
<dbReference type="Pfam" id="PF17641">
    <property type="entry name" value="ASPRs"/>
    <property type="match status" value="1"/>
</dbReference>
<organism evidence="1 2">
    <name type="scientific">Ancylostoma ceylanicum</name>
    <dbReference type="NCBI Taxonomy" id="53326"/>
    <lineage>
        <taxon>Eukaryota</taxon>
        <taxon>Metazoa</taxon>
        <taxon>Ecdysozoa</taxon>
        <taxon>Nematoda</taxon>
        <taxon>Chromadorea</taxon>
        <taxon>Rhabditida</taxon>
        <taxon>Rhabditina</taxon>
        <taxon>Rhabditomorpha</taxon>
        <taxon>Strongyloidea</taxon>
        <taxon>Ancylostomatidae</taxon>
        <taxon>Ancylostomatinae</taxon>
        <taxon>Ancylostoma</taxon>
    </lineage>
</organism>